<gene>
    <name evidence="1" type="ORF">N1851_033657</name>
</gene>
<organism evidence="1 2">
    <name type="scientific">Merluccius polli</name>
    <name type="common">Benguela hake</name>
    <name type="synonym">Merluccius cadenati</name>
    <dbReference type="NCBI Taxonomy" id="89951"/>
    <lineage>
        <taxon>Eukaryota</taxon>
        <taxon>Metazoa</taxon>
        <taxon>Chordata</taxon>
        <taxon>Craniata</taxon>
        <taxon>Vertebrata</taxon>
        <taxon>Euteleostomi</taxon>
        <taxon>Actinopterygii</taxon>
        <taxon>Neopterygii</taxon>
        <taxon>Teleostei</taxon>
        <taxon>Neoteleostei</taxon>
        <taxon>Acanthomorphata</taxon>
        <taxon>Zeiogadaria</taxon>
        <taxon>Gadariae</taxon>
        <taxon>Gadiformes</taxon>
        <taxon>Gadoidei</taxon>
        <taxon>Merlucciidae</taxon>
        <taxon>Merluccius</taxon>
    </lineage>
</organism>
<dbReference type="Proteomes" id="UP001174136">
    <property type="component" value="Unassembled WGS sequence"/>
</dbReference>
<evidence type="ECO:0000313" key="2">
    <source>
        <dbReference type="Proteomes" id="UP001174136"/>
    </source>
</evidence>
<protein>
    <submittedName>
        <fullName evidence="1">Uncharacterized protein</fullName>
    </submittedName>
</protein>
<reference evidence="1" key="1">
    <citation type="journal article" date="2023" name="Front. Mar. Sci.">
        <title>A new Merluccius polli reference genome to investigate the effects of global change in West African waters.</title>
        <authorList>
            <person name="Mateo J.L."/>
            <person name="Blanco-Fernandez C."/>
            <person name="Garcia-Vazquez E."/>
            <person name="Machado-Schiaffino G."/>
        </authorList>
    </citation>
    <scope>NUCLEOTIDE SEQUENCE</scope>
    <source>
        <strain evidence="1">C29</strain>
        <tissue evidence="1">Fin</tissue>
    </source>
</reference>
<dbReference type="AlphaFoldDB" id="A0AA47NNG5"/>
<name>A0AA47NNG5_MERPO</name>
<proteinExistence type="predicted"/>
<keyword evidence="2" id="KW-1185">Reference proteome</keyword>
<evidence type="ECO:0000313" key="1">
    <source>
        <dbReference type="EMBL" id="KAK0131630.1"/>
    </source>
</evidence>
<sequence>MARSCRVALSNNLALLMREAAQLLVQVFAISHLDYCNSLLAGLPLQRIQTAAARPVFNLQKFSHLTPLFRYLHWLPVAARIRFKTMVLAYKSVNDSAPTYLQALVRPHAPAHALRSTTSADRSVPPSL</sequence>
<accession>A0AA47NNG5</accession>
<dbReference type="EMBL" id="JAOPHQ010006437">
    <property type="protein sequence ID" value="KAK0131630.1"/>
    <property type="molecule type" value="Genomic_DNA"/>
</dbReference>
<comment type="caution">
    <text evidence="1">The sequence shown here is derived from an EMBL/GenBank/DDBJ whole genome shotgun (WGS) entry which is preliminary data.</text>
</comment>